<reference evidence="1 2" key="1">
    <citation type="journal article" date="2016" name="Nat. Commun.">
        <title>Thousands of microbial genomes shed light on interconnected biogeochemical processes in an aquifer system.</title>
        <authorList>
            <person name="Anantharaman K."/>
            <person name="Brown C.T."/>
            <person name="Hug L.A."/>
            <person name="Sharon I."/>
            <person name="Castelle C.J."/>
            <person name="Probst A.J."/>
            <person name="Thomas B.C."/>
            <person name="Singh A."/>
            <person name="Wilkins M.J."/>
            <person name="Karaoz U."/>
            <person name="Brodie E.L."/>
            <person name="Williams K.H."/>
            <person name="Hubbard S.S."/>
            <person name="Banfield J.F."/>
        </authorList>
    </citation>
    <scope>NUCLEOTIDE SEQUENCE [LARGE SCALE GENOMIC DNA]</scope>
</reference>
<sequence length="295" mass="33101">MNRFVGETLRYFMGEVGDKEYWSGFDARLDRSLMRYLDRIVPLVDKARKNYLKIGLIGSLAIALIAAGCNLITESDDDRFEPIVTIDPSAKDRVEDPQALNELVNVLGEMVQARRKNEITFISKRISLEEYLEVHEKVFGSGRDDGEYFYNYITKNNDPAGGLHASFDDSERIIVVVDTLSGDEIYRSAEFSLITAISGELAHSRPYEGKIGECEESDTRDWPIAYGISIGATDKAAGKIRDPKSILMVLRCANGKTVEISTEPEYYEAGYKKEGLFGLAQKALNSKNWPEAKIK</sequence>
<evidence type="ECO:0000313" key="2">
    <source>
        <dbReference type="Proteomes" id="UP000177698"/>
    </source>
</evidence>
<proteinExistence type="predicted"/>
<dbReference type="EMBL" id="MGAG01000008">
    <property type="protein sequence ID" value="OGK41913.1"/>
    <property type="molecule type" value="Genomic_DNA"/>
</dbReference>
<dbReference type="Proteomes" id="UP000177698">
    <property type="component" value="Unassembled WGS sequence"/>
</dbReference>
<evidence type="ECO:0000313" key="1">
    <source>
        <dbReference type="EMBL" id="OGK41913.1"/>
    </source>
</evidence>
<gene>
    <name evidence="1" type="ORF">A2954_02585</name>
</gene>
<accession>A0A1F7IEY6</accession>
<organism evidence="1 2">
    <name type="scientific">Candidatus Roizmanbacteria bacterium RIFCSPLOWO2_01_FULL_37_12</name>
    <dbReference type="NCBI Taxonomy" id="1802056"/>
    <lineage>
        <taxon>Bacteria</taxon>
        <taxon>Candidatus Roizmaniibacteriota</taxon>
    </lineage>
</organism>
<protein>
    <submittedName>
        <fullName evidence="1">Uncharacterized protein</fullName>
    </submittedName>
</protein>
<name>A0A1F7IEY6_9BACT</name>
<comment type="caution">
    <text evidence="1">The sequence shown here is derived from an EMBL/GenBank/DDBJ whole genome shotgun (WGS) entry which is preliminary data.</text>
</comment>
<dbReference type="AlphaFoldDB" id="A0A1F7IEY6"/>